<dbReference type="RefSeq" id="XP_003673524.1">
    <property type="nucleotide sequence ID" value="XM_003673476.1"/>
</dbReference>
<evidence type="ECO:0000256" key="2">
    <source>
        <dbReference type="ARBA" id="ARBA00023242"/>
    </source>
</evidence>
<dbReference type="PANTHER" id="PTHR45735">
    <property type="entry name" value="CLEAVAGE STIMULATION FACTOR SUBUNIT 2"/>
    <property type="match status" value="1"/>
</dbReference>
<keyword evidence="3" id="KW-0694">RNA-binding</keyword>
<feature type="compositionally biased region" description="Polar residues" evidence="4">
    <location>
        <begin position="252"/>
        <end position="262"/>
    </location>
</feature>
<dbReference type="Pfam" id="PF14304">
    <property type="entry name" value="CSTF_C"/>
    <property type="match status" value="1"/>
</dbReference>
<dbReference type="Proteomes" id="UP000001640">
    <property type="component" value="Chromosome 1"/>
</dbReference>
<dbReference type="SUPFAM" id="SSF54928">
    <property type="entry name" value="RNA-binding domain, RBD"/>
    <property type="match status" value="1"/>
</dbReference>
<dbReference type="Gene3D" id="1.25.40.630">
    <property type="match status" value="1"/>
</dbReference>
<dbReference type="InParanoid" id="G0V6P5"/>
<dbReference type="AlphaFoldDB" id="G0V6P5"/>
<sequence length="314" mass="34901">MNGFTPNMNMGMGMPMNANMNMNSNRNMMSNSGAGGAQHNSPSRIVYLGSIPYDQTEEQILDLCNNVGPVINLKMMFDPQTGKSKGYAFIEFKDLETSASAIRNLNGYQLGSRFLKCGYSSNNDISASSSGNVHEGNILDNDGSYENNSKMGTFSDLPSGVDVNINMTTPAMMITSELSKKSKSEKLKILKTFQEWSSQNNDLAVQLFDEYPQLSFAVAELLLTNGICKLDDLTQLVVSEENDDKERDVHNTDSITNKQNDLLSDDPELQKTQRELLRKVLQLSDSEISILPDDEKMSLWDLKQRALKGEFGNI</sequence>
<dbReference type="InterPro" id="IPR012677">
    <property type="entry name" value="Nucleotide-bd_a/b_plait_sf"/>
</dbReference>
<dbReference type="STRING" id="1064592.G0V6P5"/>
<dbReference type="GeneID" id="96900622"/>
<dbReference type="GO" id="GO:0005848">
    <property type="term" value="C:mRNA cleavage stimulating factor complex"/>
    <property type="evidence" value="ECO:0007669"/>
    <property type="project" value="EnsemblFungi"/>
</dbReference>
<proteinExistence type="predicted"/>
<keyword evidence="7" id="KW-1185">Reference proteome</keyword>
<dbReference type="GO" id="GO:0003729">
    <property type="term" value="F:mRNA binding"/>
    <property type="evidence" value="ECO:0007669"/>
    <property type="project" value="EnsemblFungi"/>
</dbReference>
<feature type="domain" description="RRM" evidence="5">
    <location>
        <begin position="44"/>
        <end position="122"/>
    </location>
</feature>
<dbReference type="InterPro" id="IPR000504">
    <property type="entry name" value="RRM_dom"/>
</dbReference>
<dbReference type="KEGG" id="ncs:NCAS_0A05830"/>
<dbReference type="CDD" id="cd12398">
    <property type="entry name" value="RRM_CSTF2_RNA15_like"/>
    <property type="match status" value="1"/>
</dbReference>
<organism evidence="6 7">
    <name type="scientific">Naumovozyma castellii</name>
    <name type="common">Yeast</name>
    <name type="synonym">Saccharomyces castellii</name>
    <dbReference type="NCBI Taxonomy" id="27288"/>
    <lineage>
        <taxon>Eukaryota</taxon>
        <taxon>Fungi</taxon>
        <taxon>Dikarya</taxon>
        <taxon>Ascomycota</taxon>
        <taxon>Saccharomycotina</taxon>
        <taxon>Saccharomycetes</taxon>
        <taxon>Saccharomycetales</taxon>
        <taxon>Saccharomycetaceae</taxon>
        <taxon>Naumovozyma</taxon>
    </lineage>
</organism>
<dbReference type="PANTHER" id="PTHR45735:SF2">
    <property type="entry name" value="CLEAVAGE STIMULATION FACTOR SUBUNIT 2"/>
    <property type="match status" value="1"/>
</dbReference>
<dbReference type="FunCoup" id="G0V6P5">
    <property type="interactions" value="159"/>
</dbReference>
<reference evidence="6 7" key="1">
    <citation type="journal article" date="2011" name="Proc. Natl. Acad. Sci. U.S.A.">
        <title>Evolutionary erosion of yeast sex chromosomes by mating-type switching accidents.</title>
        <authorList>
            <person name="Gordon J.L."/>
            <person name="Armisen D."/>
            <person name="Proux-Wera E."/>
            <person name="Oheigeartaigh S.S."/>
            <person name="Byrne K.P."/>
            <person name="Wolfe K.H."/>
        </authorList>
    </citation>
    <scope>NUCLEOTIDE SEQUENCE [LARGE SCALE GENOMIC DNA]</scope>
    <source>
        <strain evidence="7">ATCC 76901 / BCRC 22586 / CBS 4309 / NBRC 1992 / NRRL Y-12630</strain>
    </source>
</reference>
<dbReference type="Pfam" id="PF00076">
    <property type="entry name" value="RRM_1"/>
    <property type="match status" value="1"/>
</dbReference>
<dbReference type="eggNOG" id="KOG0108">
    <property type="taxonomic scope" value="Eukaryota"/>
</dbReference>
<dbReference type="PROSITE" id="PS50102">
    <property type="entry name" value="RRM"/>
    <property type="match status" value="1"/>
</dbReference>
<dbReference type="OrthoDB" id="15688at2759"/>
<feature type="region of interest" description="Disordered" evidence="4">
    <location>
        <begin position="241"/>
        <end position="266"/>
    </location>
</feature>
<accession>G0V6P5</accession>
<dbReference type="OMA" id="NEYEIMG"/>
<evidence type="ECO:0000313" key="6">
    <source>
        <dbReference type="EMBL" id="CCC67141.1"/>
    </source>
</evidence>
<dbReference type="Gene3D" id="3.30.70.330">
    <property type="match status" value="1"/>
</dbReference>
<evidence type="ECO:0000259" key="5">
    <source>
        <dbReference type="PROSITE" id="PS50102"/>
    </source>
</evidence>
<keyword evidence="2" id="KW-0539">Nucleus</keyword>
<dbReference type="InterPro" id="IPR035979">
    <property type="entry name" value="RBD_domain_sf"/>
</dbReference>
<dbReference type="InterPro" id="IPR026896">
    <property type="entry name" value="CSTF_C"/>
</dbReference>
<dbReference type="Pfam" id="PF14327">
    <property type="entry name" value="CSTF2_hinge"/>
    <property type="match status" value="1"/>
</dbReference>
<evidence type="ECO:0000256" key="3">
    <source>
        <dbReference type="PROSITE-ProRule" id="PRU00176"/>
    </source>
</evidence>
<dbReference type="FunFam" id="3.30.70.330:FF:000916">
    <property type="entry name" value="Rna15p"/>
    <property type="match status" value="1"/>
</dbReference>
<comment type="subcellular location">
    <subcellularLocation>
        <location evidence="1">Nucleus</location>
    </subcellularLocation>
</comment>
<dbReference type="HOGENOM" id="CLU_028601_0_1_1"/>
<reference key="2">
    <citation type="submission" date="2011-08" db="EMBL/GenBank/DDBJ databases">
        <title>Genome sequence of Naumovozyma castellii.</title>
        <authorList>
            <person name="Gordon J.L."/>
            <person name="Armisen D."/>
            <person name="Proux-Wera E."/>
            <person name="OhEigeartaigh S.S."/>
            <person name="Byrne K.P."/>
            <person name="Wolfe K.H."/>
        </authorList>
    </citation>
    <scope>NUCLEOTIDE SEQUENCE</scope>
    <source>
        <strain>Type strain:CBS 4309</strain>
    </source>
</reference>
<dbReference type="GO" id="GO:0031124">
    <property type="term" value="P:mRNA 3'-end processing"/>
    <property type="evidence" value="ECO:0007669"/>
    <property type="project" value="EnsemblFungi"/>
</dbReference>
<evidence type="ECO:0000256" key="4">
    <source>
        <dbReference type="SAM" id="MobiDB-lite"/>
    </source>
</evidence>
<dbReference type="InterPro" id="IPR038192">
    <property type="entry name" value="CSTF_C_sf"/>
</dbReference>
<dbReference type="EMBL" id="HE576752">
    <property type="protein sequence ID" value="CCC67141.1"/>
    <property type="molecule type" value="Genomic_DNA"/>
</dbReference>
<protein>
    <recommendedName>
        <fullName evidence="5">RRM domain-containing protein</fullName>
    </recommendedName>
</protein>
<evidence type="ECO:0000256" key="1">
    <source>
        <dbReference type="ARBA" id="ARBA00004123"/>
    </source>
</evidence>
<dbReference type="GO" id="GO:0005847">
    <property type="term" value="C:mRNA cleavage and polyadenylation specificity factor complex"/>
    <property type="evidence" value="ECO:0007669"/>
    <property type="project" value="TreeGrafter"/>
</dbReference>
<dbReference type="InterPro" id="IPR025742">
    <property type="entry name" value="CSTF2_hinge"/>
</dbReference>
<dbReference type="Gene3D" id="1.10.20.70">
    <property type="entry name" value="Transcription termination and cleavage factor, C-terminal domain"/>
    <property type="match status" value="1"/>
</dbReference>
<gene>
    <name evidence="6" type="primary">NCAS0A05830</name>
    <name evidence="6" type="ordered locus">NCAS_0A05830</name>
</gene>
<dbReference type="SMART" id="SM00360">
    <property type="entry name" value="RRM"/>
    <property type="match status" value="1"/>
</dbReference>
<name>G0V6P5_NAUCA</name>
<evidence type="ECO:0000313" key="7">
    <source>
        <dbReference type="Proteomes" id="UP000001640"/>
    </source>
</evidence>